<accession>A0AA88GJF5</accession>
<evidence type="ECO:0000313" key="2">
    <source>
        <dbReference type="EMBL" id="KAG2382094.1"/>
    </source>
</evidence>
<name>A0AA88GJF5_NAELO</name>
<comment type="caution">
    <text evidence="2">The sequence shown here is derived from an EMBL/GenBank/DDBJ whole genome shotgun (WGS) entry which is preliminary data.</text>
</comment>
<dbReference type="RefSeq" id="XP_044547773.1">
    <property type="nucleotide sequence ID" value="XM_044695685.1"/>
</dbReference>
<feature type="domain" description="DUF4116" evidence="1">
    <location>
        <begin position="52"/>
        <end position="96"/>
    </location>
</feature>
<proteinExistence type="predicted"/>
<evidence type="ECO:0000313" key="3">
    <source>
        <dbReference type="Proteomes" id="UP000816034"/>
    </source>
</evidence>
<feature type="domain" description="DUF4116" evidence="1">
    <location>
        <begin position="3"/>
        <end position="46"/>
    </location>
</feature>
<dbReference type="EMBL" id="PYSW02000025">
    <property type="protein sequence ID" value="KAG2382094.1"/>
    <property type="molecule type" value="Genomic_DNA"/>
</dbReference>
<dbReference type="Proteomes" id="UP000816034">
    <property type="component" value="Unassembled WGS sequence"/>
</dbReference>
<dbReference type="InterPro" id="IPR025197">
    <property type="entry name" value="DUF4116"/>
</dbReference>
<dbReference type="AlphaFoldDB" id="A0AA88GJF5"/>
<protein>
    <recommendedName>
        <fullName evidence="1">DUF4116 domain-containing protein</fullName>
    </recommendedName>
</protein>
<keyword evidence="3" id="KW-1185">Reference proteome</keyword>
<organism evidence="2 3">
    <name type="scientific">Naegleria lovaniensis</name>
    <name type="common">Amoeba</name>
    <dbReference type="NCBI Taxonomy" id="51637"/>
    <lineage>
        <taxon>Eukaryota</taxon>
        <taxon>Discoba</taxon>
        <taxon>Heterolobosea</taxon>
        <taxon>Tetramitia</taxon>
        <taxon>Eutetramitia</taxon>
        <taxon>Vahlkampfiidae</taxon>
        <taxon>Naegleria</taxon>
    </lineage>
</organism>
<gene>
    <name evidence="2" type="ORF">C9374_005886</name>
</gene>
<feature type="domain" description="DUF4116" evidence="1">
    <location>
        <begin position="223"/>
        <end position="268"/>
    </location>
</feature>
<dbReference type="Pfam" id="PF13475">
    <property type="entry name" value="DUF4116"/>
    <property type="match status" value="4"/>
</dbReference>
<feature type="domain" description="DUF4116" evidence="1">
    <location>
        <begin position="174"/>
        <end position="221"/>
    </location>
</feature>
<dbReference type="GeneID" id="68098341"/>
<reference evidence="2 3" key="1">
    <citation type="journal article" date="2018" name="BMC Genomics">
        <title>The genome of Naegleria lovaniensis, the basis for a comparative approach to unravel pathogenicity factors of the human pathogenic amoeba N. fowleri.</title>
        <authorList>
            <person name="Liechti N."/>
            <person name="Schurch N."/>
            <person name="Bruggmann R."/>
            <person name="Wittwer M."/>
        </authorList>
    </citation>
    <scope>NUCLEOTIDE SEQUENCE [LARGE SCALE GENOMIC DNA]</scope>
    <source>
        <strain evidence="2 3">ATCC 30569</strain>
    </source>
</reference>
<evidence type="ECO:0000259" key="1">
    <source>
        <dbReference type="Pfam" id="PF13475"/>
    </source>
</evidence>
<sequence length="338" mass="39410">MNDPEFVFNYIKQHGYGLGHASKQLRQDRDFVLKAVQQQYSDFRFAQDFRNDQEVVLKAITQEPYALRYFASIELQKDKEFVLKAVRLNGVALWFTDTFKNDMEVVLTAVKQNSEMLEKLRDSNVTTKLQKSTTARRHSDVHKNLLRDRSFMLQSLKLTVPEFETLHSFDYSSKDIMLRVVQEFGFLLEFVSSELKSDREIVLNAVKNDGISLRFASEDLRNDKEIALLAVMQDALEYAHDELKSDKEIVLEAVKQDTDAVLYASDKLLKDKQFLLQIAKFCGNMFLEHVPREITDDADFMLEIMEEIKNSGVVSEYNDELYQERMEQCYYGAFIGKF</sequence>